<evidence type="ECO:0000313" key="4">
    <source>
        <dbReference type="Proteomes" id="UP000207764"/>
    </source>
</evidence>
<reference evidence="4" key="1">
    <citation type="submission" date="2016-03" db="EMBL/GenBank/DDBJ databases">
        <authorList>
            <person name="Ploux O."/>
        </authorList>
    </citation>
    <scope>NUCLEOTIDE SEQUENCE [LARGE SCALE GENOMIC DNA]</scope>
</reference>
<organism evidence="3 4">
    <name type="scientific">Gordonia phage SoilAssassin</name>
    <dbReference type="NCBI Taxonomy" id="1821562"/>
    <lineage>
        <taxon>Viruses</taxon>
        <taxon>Duplodnaviria</taxon>
        <taxon>Heunggongvirae</taxon>
        <taxon>Uroviricota</taxon>
        <taxon>Caudoviricetes</taxon>
        <taxon>Attisvirus</taxon>
        <taxon>Attisvirus attis</taxon>
    </lineage>
</organism>
<accession>A0A142K8I1</accession>
<dbReference type="InterPro" id="IPR055849">
    <property type="entry name" value="DUF7426"/>
</dbReference>
<sequence length="242" mass="27124">MHEYDEWLDSSTVLTFTEDGPDFRVEPPSALAMLGIHRRLTEGGEFGEHDERQAIIDVLGGTWRQLAESSIPELAVLHSGRAVLSRYLQSSDAAIDVWTFTPPKPRAEPKRPTVSIYGEAPDDAVDPPGTINDYDPGGGPYMPDKGIRVWAYPMEFAPANQRQTEQRSDDERASWSDIFATWEAIEIDFATIFICDLTPTLLEEKSWRWFAVRLSRILGDPDSLASRMISLRKAVDGGDSPR</sequence>
<dbReference type="Proteomes" id="UP000207764">
    <property type="component" value="Segment"/>
</dbReference>
<protein>
    <submittedName>
        <fullName evidence="3">Tail assembly chaperone</fullName>
    </submittedName>
</protein>
<proteinExistence type="predicted"/>
<gene>
    <name evidence="3" type="primary">13</name>
    <name evidence="3" type="ORF">SEA_SOILASSASSIN_13</name>
</gene>
<dbReference type="Pfam" id="PF24201">
    <property type="entry name" value="DUF7426"/>
    <property type="match status" value="1"/>
</dbReference>
<dbReference type="GeneID" id="29124468"/>
<dbReference type="EMBL" id="KU963246">
    <property type="protein sequence ID" value="AMS02414.1"/>
    <property type="molecule type" value="Genomic_DNA"/>
</dbReference>
<feature type="region of interest" description="Disordered" evidence="1">
    <location>
        <begin position="106"/>
        <end position="129"/>
    </location>
</feature>
<evidence type="ECO:0000259" key="2">
    <source>
        <dbReference type="Pfam" id="PF24201"/>
    </source>
</evidence>
<dbReference type="KEGG" id="vg:29124468"/>
<dbReference type="OrthoDB" id="30525at10239"/>
<evidence type="ECO:0000256" key="1">
    <source>
        <dbReference type="SAM" id="MobiDB-lite"/>
    </source>
</evidence>
<name>A0A142K8I1_9CAUD</name>
<dbReference type="RefSeq" id="YP_009303008.1">
    <property type="nucleotide sequence ID" value="NC_031251.1"/>
</dbReference>
<feature type="domain" description="DUF7426" evidence="2">
    <location>
        <begin position="3"/>
        <end position="139"/>
    </location>
</feature>
<evidence type="ECO:0000313" key="3">
    <source>
        <dbReference type="EMBL" id="AMS02414.1"/>
    </source>
</evidence>